<evidence type="ECO:0000259" key="1">
    <source>
        <dbReference type="Pfam" id="PF13175"/>
    </source>
</evidence>
<sequence>MRSWETAHRDQLTEAEVEGTRFFGFAGQGLLGRLIDFVFISADLRTYEETDDNKVSVVGRILEHAVDRSEAEAQFTAIDEDAQAARDKVHEEIYGPVLARLSGALSEEVGRFTTGRDVIVTPTAQVPKRTRTAFAVSIRDGAALTPVRRQGHGFQRALIIAALRYLSECRRPESGTRSLCLAIEEPELFQHPAQTRVFAQVLRSLVESAEDQTQVMYATHSPVFIDPSDYQQVRRLYRTTGGDHPEVRLRALTEEQLRKSLDGHVDEKSIARRGATRYVKDLAEALFADVTVLVEGVTDEGVLLAFAERQGFSLGAEGICVMNAEGKDNMILCHAILTGLGVRCHLVFDADTGPKNAQNENKVRQAAGTNMRILGYLGAPAVPRPTTVSEAEYTVFEDDLETHLRDYWPAWNVRRQELIKQGTGYVDGKHVPTYAEAARTAGGEPAHLHALLENVRAMAGHPMSRT</sequence>
<reference evidence="3 4" key="1">
    <citation type="submission" date="2017-09" db="EMBL/GenBank/DDBJ databases">
        <authorList>
            <person name="Lee N."/>
            <person name="Cho B.-K."/>
        </authorList>
    </citation>
    <scope>NUCLEOTIDE SEQUENCE [LARGE SCALE GENOMIC DNA]</scope>
    <source>
        <strain evidence="3 4">ATCC 39115</strain>
    </source>
</reference>
<evidence type="ECO:0000259" key="2">
    <source>
        <dbReference type="Pfam" id="PF20469"/>
    </source>
</evidence>
<keyword evidence="3" id="KW-0378">Hydrolase</keyword>
<evidence type="ECO:0000313" key="4">
    <source>
        <dbReference type="Proteomes" id="UP000327143"/>
    </source>
</evidence>
<keyword evidence="3" id="KW-0540">Nuclease</keyword>
<dbReference type="InterPro" id="IPR027417">
    <property type="entry name" value="P-loop_NTPase"/>
</dbReference>
<feature type="domain" description="OLD protein-like TOPRIM" evidence="2">
    <location>
        <begin position="286"/>
        <end position="351"/>
    </location>
</feature>
<organism evidence="3 4">
    <name type="scientific">Streptomyces viridosporus T7A</name>
    <dbReference type="NCBI Taxonomy" id="665577"/>
    <lineage>
        <taxon>Bacteria</taxon>
        <taxon>Bacillati</taxon>
        <taxon>Actinomycetota</taxon>
        <taxon>Actinomycetes</taxon>
        <taxon>Kitasatosporales</taxon>
        <taxon>Streptomycetaceae</taxon>
        <taxon>Streptomyces</taxon>
    </lineage>
</organism>
<dbReference type="Pfam" id="PF20469">
    <property type="entry name" value="OLD-like_TOPRIM"/>
    <property type="match status" value="1"/>
</dbReference>
<proteinExistence type="predicted"/>
<gene>
    <name evidence="3" type="ORF">CP969_31765</name>
</gene>
<keyword evidence="3" id="KW-0255">Endonuclease</keyword>
<protein>
    <submittedName>
        <fullName evidence="3">ATP-dependent endonuclease</fullName>
    </submittedName>
</protein>
<dbReference type="Pfam" id="PF13175">
    <property type="entry name" value="AAA_15"/>
    <property type="match status" value="1"/>
</dbReference>
<accession>A0ABX6ALK6</accession>
<dbReference type="PANTHER" id="PTHR43581">
    <property type="entry name" value="ATP/GTP PHOSPHATASE"/>
    <property type="match status" value="1"/>
</dbReference>
<dbReference type="Proteomes" id="UP000327143">
    <property type="component" value="Chromosome"/>
</dbReference>
<dbReference type="SUPFAM" id="SSF52540">
    <property type="entry name" value="P-loop containing nucleoside triphosphate hydrolases"/>
    <property type="match status" value="1"/>
</dbReference>
<dbReference type="RefSeq" id="WP_016823761.1">
    <property type="nucleotide sequence ID" value="NZ_CP023700.1"/>
</dbReference>
<keyword evidence="4" id="KW-1185">Reference proteome</keyword>
<feature type="domain" description="Endonuclease GajA/Old nuclease/RecF-like AAA" evidence="1">
    <location>
        <begin position="42"/>
        <end position="225"/>
    </location>
</feature>
<name>A0ABX6ALK6_STRVD</name>
<dbReference type="InterPro" id="IPR051396">
    <property type="entry name" value="Bact_Antivir_Def_Nuclease"/>
</dbReference>
<evidence type="ECO:0000313" key="3">
    <source>
        <dbReference type="EMBL" id="QEU88754.1"/>
    </source>
</evidence>
<dbReference type="InterPro" id="IPR034139">
    <property type="entry name" value="TOPRIM_OLD"/>
</dbReference>
<dbReference type="EMBL" id="CP023700">
    <property type="protein sequence ID" value="QEU88754.1"/>
    <property type="molecule type" value="Genomic_DNA"/>
</dbReference>
<dbReference type="PANTHER" id="PTHR43581:SF4">
    <property type="entry name" value="ATP_GTP PHOSPHATASE"/>
    <property type="match status" value="1"/>
</dbReference>
<dbReference type="Gene3D" id="3.40.50.300">
    <property type="entry name" value="P-loop containing nucleotide triphosphate hydrolases"/>
    <property type="match status" value="1"/>
</dbReference>
<dbReference type="InterPro" id="IPR041685">
    <property type="entry name" value="AAA_GajA/Old/RecF-like"/>
</dbReference>
<dbReference type="CDD" id="cd01026">
    <property type="entry name" value="TOPRIM_OLD"/>
    <property type="match status" value="1"/>
</dbReference>
<dbReference type="GO" id="GO:0004519">
    <property type="term" value="F:endonuclease activity"/>
    <property type="evidence" value="ECO:0007669"/>
    <property type="project" value="UniProtKB-KW"/>
</dbReference>